<keyword evidence="3" id="KW-0133">Cell shape</keyword>
<protein>
    <submittedName>
        <fullName evidence="8">GNAT family N-acetyltransferase</fullName>
    </submittedName>
</protein>
<evidence type="ECO:0000256" key="5">
    <source>
        <dbReference type="ARBA" id="ARBA00023315"/>
    </source>
</evidence>
<proteinExistence type="inferred from homology"/>
<sequence>MISEQPIRLAEMSTTSEPYQFGTLTHLTPELERTISAFLETCPGFHYFQSPRFFSVCYSSKTLTPCYIIARQQLAIVGVLLYVKQVQITLPVASFLSSRTLILGGPVVHNNLPAIVDGLLHFYQNNCPATLYTQVRNLSDTSAYKDEFIRYGFAYDDHLTILIDLTRSETELWQDVSTKRRNQIRRAEKEGCIAEKQDSLPALRASYSILEEVYQRARLPLPDVGHFESLYQQADDHSGLRLFTVSWQGEIIACMFCLAHGNVLFDYYAGAYSRHYKKYPNDLLPWWVLRWAKENDFVRFDFGGAGKPGIPYGVRDYKKQFGGELVSYGRYERAHYPHTFSVIRNAFTLWQRFTR</sequence>
<dbReference type="InterPro" id="IPR038740">
    <property type="entry name" value="BioF2-like_GNAT_dom"/>
</dbReference>
<evidence type="ECO:0000313" key="9">
    <source>
        <dbReference type="Proteomes" id="UP000653797"/>
    </source>
</evidence>
<keyword evidence="2" id="KW-0808">Transferase</keyword>
<dbReference type="AlphaFoldDB" id="A0A927GCB4"/>
<comment type="similarity">
    <text evidence="1">Belongs to the FemABX family.</text>
</comment>
<dbReference type="InterPro" id="IPR003447">
    <property type="entry name" value="FEMABX"/>
</dbReference>
<name>A0A927GCB4_9BACT</name>
<dbReference type="PROSITE" id="PS51191">
    <property type="entry name" value="FEMABX"/>
    <property type="match status" value="1"/>
</dbReference>
<feature type="domain" description="BioF2-like acetyltransferase" evidence="7">
    <location>
        <begin position="181"/>
        <end position="318"/>
    </location>
</feature>
<keyword evidence="4" id="KW-0573">Peptidoglycan synthesis</keyword>
<dbReference type="InterPro" id="IPR050644">
    <property type="entry name" value="PG_Glycine_Bridge_Synth"/>
</dbReference>
<keyword evidence="5" id="KW-0012">Acyltransferase</keyword>
<dbReference type="PANTHER" id="PTHR36174:SF1">
    <property type="entry name" value="LIPID II:GLYCINE GLYCYLTRANSFERASE"/>
    <property type="match status" value="1"/>
</dbReference>
<dbReference type="Pfam" id="PF13480">
    <property type="entry name" value="Acetyltransf_6"/>
    <property type="match status" value="1"/>
</dbReference>
<dbReference type="InterPro" id="IPR016181">
    <property type="entry name" value="Acyl_CoA_acyltransferase"/>
</dbReference>
<evidence type="ECO:0000259" key="7">
    <source>
        <dbReference type="Pfam" id="PF13480"/>
    </source>
</evidence>
<dbReference type="RefSeq" id="WP_191038219.1">
    <property type="nucleotide sequence ID" value="NZ_JACXAA010000002.1"/>
</dbReference>
<evidence type="ECO:0000313" key="8">
    <source>
        <dbReference type="EMBL" id="MBD2752587.1"/>
    </source>
</evidence>
<evidence type="ECO:0000256" key="3">
    <source>
        <dbReference type="ARBA" id="ARBA00022960"/>
    </source>
</evidence>
<evidence type="ECO:0000256" key="6">
    <source>
        <dbReference type="ARBA" id="ARBA00023316"/>
    </source>
</evidence>
<dbReference type="GO" id="GO:0016755">
    <property type="term" value="F:aminoacyltransferase activity"/>
    <property type="evidence" value="ECO:0007669"/>
    <property type="project" value="InterPro"/>
</dbReference>
<keyword evidence="9" id="KW-1185">Reference proteome</keyword>
<dbReference type="EMBL" id="JACXAA010000002">
    <property type="protein sequence ID" value="MBD2752587.1"/>
    <property type="molecule type" value="Genomic_DNA"/>
</dbReference>
<dbReference type="GO" id="GO:0009252">
    <property type="term" value="P:peptidoglycan biosynthetic process"/>
    <property type="evidence" value="ECO:0007669"/>
    <property type="project" value="UniProtKB-KW"/>
</dbReference>
<comment type="caution">
    <text evidence="8">The sequence shown here is derived from an EMBL/GenBank/DDBJ whole genome shotgun (WGS) entry which is preliminary data.</text>
</comment>
<dbReference type="Gene3D" id="3.40.630.30">
    <property type="match status" value="1"/>
</dbReference>
<dbReference type="PANTHER" id="PTHR36174">
    <property type="entry name" value="LIPID II:GLYCINE GLYCYLTRANSFERASE"/>
    <property type="match status" value="1"/>
</dbReference>
<evidence type="ECO:0000256" key="1">
    <source>
        <dbReference type="ARBA" id="ARBA00009943"/>
    </source>
</evidence>
<dbReference type="SUPFAM" id="SSF55729">
    <property type="entry name" value="Acyl-CoA N-acyltransferases (Nat)"/>
    <property type="match status" value="1"/>
</dbReference>
<reference evidence="8" key="1">
    <citation type="submission" date="2020-09" db="EMBL/GenBank/DDBJ databases">
        <authorList>
            <person name="Kim M.K."/>
        </authorList>
    </citation>
    <scope>NUCLEOTIDE SEQUENCE</scope>
    <source>
        <strain evidence="8">BT704</strain>
    </source>
</reference>
<keyword evidence="6" id="KW-0961">Cell wall biogenesis/degradation</keyword>
<gene>
    <name evidence="8" type="ORF">IC230_06790</name>
</gene>
<organism evidence="8 9">
    <name type="scientific">Spirosoma validum</name>
    <dbReference type="NCBI Taxonomy" id="2771355"/>
    <lineage>
        <taxon>Bacteria</taxon>
        <taxon>Pseudomonadati</taxon>
        <taxon>Bacteroidota</taxon>
        <taxon>Cytophagia</taxon>
        <taxon>Cytophagales</taxon>
        <taxon>Cytophagaceae</taxon>
        <taxon>Spirosoma</taxon>
    </lineage>
</organism>
<accession>A0A927GCB4</accession>
<evidence type="ECO:0000256" key="4">
    <source>
        <dbReference type="ARBA" id="ARBA00022984"/>
    </source>
</evidence>
<dbReference type="Proteomes" id="UP000653797">
    <property type="component" value="Unassembled WGS sequence"/>
</dbReference>
<evidence type="ECO:0000256" key="2">
    <source>
        <dbReference type="ARBA" id="ARBA00022679"/>
    </source>
</evidence>
<dbReference type="GO" id="GO:0071555">
    <property type="term" value="P:cell wall organization"/>
    <property type="evidence" value="ECO:0007669"/>
    <property type="project" value="UniProtKB-KW"/>
</dbReference>
<dbReference type="GO" id="GO:0008360">
    <property type="term" value="P:regulation of cell shape"/>
    <property type="evidence" value="ECO:0007669"/>
    <property type="project" value="UniProtKB-KW"/>
</dbReference>